<reference evidence="1 2" key="1">
    <citation type="submission" date="2022-03" db="EMBL/GenBank/DDBJ databases">
        <authorList>
            <person name="Macdonald S."/>
            <person name="Ahmed S."/>
            <person name="Newling K."/>
        </authorList>
    </citation>
    <scope>NUCLEOTIDE SEQUENCE [LARGE SCALE GENOMIC DNA]</scope>
</reference>
<keyword evidence="2" id="KW-1185">Reference proteome</keyword>
<sequence>MAFLFIQNCITPKVPGESINAKNIINDLSDQALDQILGQELSLQKTVLTTQYVPFLGKLGAFSMDIISSPAINDSMSLQVAISHKDNSVTFSKSLLDAKVIFSSTLACTSSAHTSLQVMDNVPSEIIVNEGITLSENDPLKMTNQSKK</sequence>
<accession>A0ABC8L1L9</accession>
<dbReference type="AlphaFoldDB" id="A0ABC8L1L9"/>
<name>A0ABC8L1L9_ERUVS</name>
<evidence type="ECO:0000313" key="2">
    <source>
        <dbReference type="Proteomes" id="UP001642260"/>
    </source>
</evidence>
<evidence type="ECO:0008006" key="3">
    <source>
        <dbReference type="Google" id="ProtNLM"/>
    </source>
</evidence>
<gene>
    <name evidence="1" type="ORF">ERUC_LOCUS30804</name>
</gene>
<dbReference type="Proteomes" id="UP001642260">
    <property type="component" value="Unassembled WGS sequence"/>
</dbReference>
<proteinExistence type="predicted"/>
<evidence type="ECO:0000313" key="1">
    <source>
        <dbReference type="EMBL" id="CAH8367429.1"/>
    </source>
</evidence>
<comment type="caution">
    <text evidence="1">The sequence shown here is derived from an EMBL/GenBank/DDBJ whole genome shotgun (WGS) entry which is preliminary data.</text>
</comment>
<protein>
    <recommendedName>
        <fullName evidence="3">GerMN domain-containing protein</fullName>
    </recommendedName>
</protein>
<dbReference type="EMBL" id="CAKOAT010404043">
    <property type="protein sequence ID" value="CAH8367429.1"/>
    <property type="molecule type" value="Genomic_DNA"/>
</dbReference>
<organism evidence="1 2">
    <name type="scientific">Eruca vesicaria subsp. sativa</name>
    <name type="common">Garden rocket</name>
    <name type="synonym">Eruca sativa</name>
    <dbReference type="NCBI Taxonomy" id="29727"/>
    <lineage>
        <taxon>Eukaryota</taxon>
        <taxon>Viridiplantae</taxon>
        <taxon>Streptophyta</taxon>
        <taxon>Embryophyta</taxon>
        <taxon>Tracheophyta</taxon>
        <taxon>Spermatophyta</taxon>
        <taxon>Magnoliopsida</taxon>
        <taxon>eudicotyledons</taxon>
        <taxon>Gunneridae</taxon>
        <taxon>Pentapetalae</taxon>
        <taxon>rosids</taxon>
        <taxon>malvids</taxon>
        <taxon>Brassicales</taxon>
        <taxon>Brassicaceae</taxon>
        <taxon>Brassiceae</taxon>
        <taxon>Eruca</taxon>
    </lineage>
</organism>